<name>A0ABV2MYN4_9HYPH</name>
<organism evidence="1 2">
    <name type="scientific">Aquamicrobium terrae</name>
    <dbReference type="NCBI Taxonomy" id="1324945"/>
    <lineage>
        <taxon>Bacteria</taxon>
        <taxon>Pseudomonadati</taxon>
        <taxon>Pseudomonadota</taxon>
        <taxon>Alphaproteobacteria</taxon>
        <taxon>Hyphomicrobiales</taxon>
        <taxon>Phyllobacteriaceae</taxon>
        <taxon>Aquamicrobium</taxon>
    </lineage>
</organism>
<proteinExistence type="predicted"/>
<sequence>MTSPAFWKVMPPTPTVIADDTSRLIFSSMANMRLSD</sequence>
<accession>A0ABV2MYN4</accession>
<protein>
    <submittedName>
        <fullName evidence="1">Uncharacterized protein</fullName>
    </submittedName>
</protein>
<keyword evidence="2" id="KW-1185">Reference proteome</keyword>
<dbReference type="Proteomes" id="UP001549076">
    <property type="component" value="Unassembled WGS sequence"/>
</dbReference>
<dbReference type="EMBL" id="JBEPML010000002">
    <property type="protein sequence ID" value="MET3790702.1"/>
    <property type="molecule type" value="Genomic_DNA"/>
</dbReference>
<reference evidence="1 2" key="1">
    <citation type="submission" date="2024-06" db="EMBL/GenBank/DDBJ databases">
        <title>Genomic Encyclopedia of Type Strains, Phase IV (KMG-IV): sequencing the most valuable type-strain genomes for metagenomic binning, comparative biology and taxonomic classification.</title>
        <authorList>
            <person name="Goeker M."/>
        </authorList>
    </citation>
    <scope>NUCLEOTIDE SEQUENCE [LARGE SCALE GENOMIC DNA]</scope>
    <source>
        <strain evidence="1 2">DSM 27865</strain>
    </source>
</reference>
<comment type="caution">
    <text evidence="1">The sequence shown here is derived from an EMBL/GenBank/DDBJ whole genome shotgun (WGS) entry which is preliminary data.</text>
</comment>
<evidence type="ECO:0000313" key="2">
    <source>
        <dbReference type="Proteomes" id="UP001549076"/>
    </source>
</evidence>
<evidence type="ECO:0000313" key="1">
    <source>
        <dbReference type="EMBL" id="MET3790702.1"/>
    </source>
</evidence>
<gene>
    <name evidence="1" type="ORF">ABID37_000893</name>
</gene>